<dbReference type="EMBL" id="CM020620">
    <property type="protein sequence ID" value="KAK1867183.1"/>
    <property type="molecule type" value="Genomic_DNA"/>
</dbReference>
<protein>
    <submittedName>
        <fullName evidence="1">Uncharacterized protein</fullName>
    </submittedName>
</protein>
<organism evidence="1 2">
    <name type="scientific">Pyropia yezoensis</name>
    <name type="common">Susabi-nori</name>
    <name type="synonym">Porphyra yezoensis</name>
    <dbReference type="NCBI Taxonomy" id="2788"/>
    <lineage>
        <taxon>Eukaryota</taxon>
        <taxon>Rhodophyta</taxon>
        <taxon>Bangiophyceae</taxon>
        <taxon>Bangiales</taxon>
        <taxon>Bangiaceae</taxon>
        <taxon>Pyropia</taxon>
    </lineage>
</organism>
<evidence type="ECO:0000313" key="2">
    <source>
        <dbReference type="Proteomes" id="UP000798662"/>
    </source>
</evidence>
<proteinExistence type="predicted"/>
<reference evidence="1" key="1">
    <citation type="submission" date="2019-11" db="EMBL/GenBank/DDBJ databases">
        <title>Nori genome reveals adaptations in red seaweeds to the harsh intertidal environment.</title>
        <authorList>
            <person name="Wang D."/>
            <person name="Mao Y."/>
        </authorList>
    </citation>
    <scope>NUCLEOTIDE SEQUENCE</scope>
    <source>
        <tissue evidence="1">Gametophyte</tissue>
    </source>
</reference>
<accession>A0ACC3CBL3</accession>
<dbReference type="Proteomes" id="UP000798662">
    <property type="component" value="Chromosome 3"/>
</dbReference>
<evidence type="ECO:0000313" key="1">
    <source>
        <dbReference type="EMBL" id="KAK1867183.1"/>
    </source>
</evidence>
<gene>
    <name evidence="1" type="ORF">I4F81_009690</name>
</gene>
<keyword evidence="2" id="KW-1185">Reference proteome</keyword>
<sequence>MASRPRSATRRAAADVPSVGGASAGMTRVVVHISGERLADRDVMSKSDPFAVLYIRAARQSKYVELGRTETLKDTVNPRFVSSFELPYAFEQLQELRVAVYDRDSPSSDLRKHDFIGAAECALAQIVTSPGRCIKLNLVNAAARRRQCGFVSLTGEEVSTTKKMVYMDLGLRLAQRASDNVRRYFVISRHRDGGGGTIDVYRSEATRCADRRMRFKSVFVDGETLTRGDDHRELTIRFMEDRGRSQDAHRLHSEITTCFADLVGLGVGSEVAVGFVKTGAMTVYGVREIKEPSFLDFVAGGCRIRLAIGVDFTSSNGDAHADPSSLHYVGGAEPNDYEWTLRSVVDILSAYVHEQVFACYGFGARVPPEYHVSHCFPLGVGDGPEAALCQGIEGVLEAYRRTLDEVQLYGPTVFADLVRHVATLASGRVTQADQQYTILLILTDGVVSDMRETIAEVVGASVLPLSIIIVGIGDEDFSRMAILDSDDRLLRSGERVAARDIVQFCAVRDAKRDPRALAAAVLAEVPTQLTGFMKANRIKPNLPVPDMSGSDSVGGRSVGGGGIGGGGVSGAPPPAATGLGAAIAAAAVGGAIPDLMGNDPVATAHAVAPGFRGLLYPLVPAVVAHLAGLPTRQDRGRGHNKGGMAIYLGRCRATVPRTTGCHRSVEATRPIAVATRRMAGRVHQQLAFHPRFALKMTSPSVGRVALEALAPLAQVVSVTAGLAPPVEVVAPARLASTCRRWSAHQTWAAVAPTNPGPLW</sequence>
<name>A0ACC3CBL3_PYRYE</name>
<comment type="caution">
    <text evidence="1">The sequence shown here is derived from an EMBL/GenBank/DDBJ whole genome shotgun (WGS) entry which is preliminary data.</text>
</comment>